<feature type="transmembrane region" description="Helical" evidence="5">
    <location>
        <begin position="80"/>
        <end position="102"/>
    </location>
</feature>
<feature type="transmembrane region" description="Helical" evidence="5">
    <location>
        <begin position="270"/>
        <end position="289"/>
    </location>
</feature>
<protein>
    <recommendedName>
        <fullName evidence="7">Zinc transporter ZupT</fullName>
    </recommendedName>
</protein>
<dbReference type="Pfam" id="PF02535">
    <property type="entry name" value="Zip"/>
    <property type="match status" value="1"/>
</dbReference>
<evidence type="ECO:0000256" key="5">
    <source>
        <dbReference type="SAM" id="Phobius"/>
    </source>
</evidence>
<dbReference type="EMBL" id="HACM01009531">
    <property type="protein sequence ID" value="CRZ09973.1"/>
    <property type="molecule type" value="Transcribed_RNA"/>
</dbReference>
<comment type="subcellular location">
    <subcellularLocation>
        <location evidence="1">Membrane</location>
        <topology evidence="1">Multi-pass membrane protein</topology>
    </subcellularLocation>
</comment>
<feature type="transmembrane region" description="Helical" evidence="5">
    <location>
        <begin position="7"/>
        <end position="31"/>
    </location>
</feature>
<name>A0A0H5R785_9EUKA</name>
<dbReference type="NCBIfam" id="NF003243">
    <property type="entry name" value="PRK04201.1"/>
    <property type="match status" value="1"/>
</dbReference>
<keyword evidence="2 5" id="KW-0812">Transmembrane</keyword>
<dbReference type="AlphaFoldDB" id="A0A0H5R785"/>
<proteinExistence type="predicted"/>
<keyword evidence="3 5" id="KW-1133">Transmembrane helix</keyword>
<keyword evidence="4 5" id="KW-0472">Membrane</keyword>
<dbReference type="PANTHER" id="PTHR11040">
    <property type="entry name" value="ZINC/IRON TRANSPORTER"/>
    <property type="match status" value="1"/>
</dbReference>
<dbReference type="PANTHER" id="PTHR11040:SF205">
    <property type="entry name" value="ZINC TRANSPORTER ZUPT"/>
    <property type="match status" value="1"/>
</dbReference>
<feature type="transmembrane region" description="Helical" evidence="5">
    <location>
        <begin position="238"/>
        <end position="258"/>
    </location>
</feature>
<evidence type="ECO:0000256" key="2">
    <source>
        <dbReference type="ARBA" id="ARBA00022692"/>
    </source>
</evidence>
<evidence type="ECO:0000313" key="6">
    <source>
        <dbReference type="EMBL" id="CRZ09973.1"/>
    </source>
</evidence>
<evidence type="ECO:0000256" key="4">
    <source>
        <dbReference type="ARBA" id="ARBA00023136"/>
    </source>
</evidence>
<dbReference type="GO" id="GO:0016020">
    <property type="term" value="C:membrane"/>
    <property type="evidence" value="ECO:0007669"/>
    <property type="project" value="UniProtKB-SubCell"/>
</dbReference>
<organism evidence="6">
    <name type="scientific">Spongospora subterranea</name>
    <dbReference type="NCBI Taxonomy" id="70186"/>
    <lineage>
        <taxon>Eukaryota</taxon>
        <taxon>Sar</taxon>
        <taxon>Rhizaria</taxon>
        <taxon>Endomyxa</taxon>
        <taxon>Phytomyxea</taxon>
        <taxon>Plasmodiophorida</taxon>
        <taxon>Plasmodiophoridae</taxon>
        <taxon>Spongospora</taxon>
    </lineage>
</organism>
<dbReference type="InterPro" id="IPR003689">
    <property type="entry name" value="ZIP"/>
</dbReference>
<accession>A0A0H5R785</accession>
<evidence type="ECO:0008006" key="7">
    <source>
        <dbReference type="Google" id="ProtNLM"/>
    </source>
</evidence>
<reference evidence="6" key="1">
    <citation type="submission" date="2015-04" db="EMBL/GenBank/DDBJ databases">
        <title>The genome sequence of the plant pathogenic Rhizarian Plasmodiophora brassicae reveals insights in its biotrophic life cycle and the origin of chitin synthesis.</title>
        <authorList>
            <person name="Schwelm A."/>
            <person name="Fogelqvist J."/>
            <person name="Knaust A."/>
            <person name="Julke S."/>
            <person name="Lilja T."/>
            <person name="Dhandapani V."/>
            <person name="Bonilla-Rosso G."/>
            <person name="Karlsson M."/>
            <person name="Shevchenko A."/>
            <person name="Choi S.R."/>
            <person name="Kim H.G."/>
            <person name="Park J.Y."/>
            <person name="Lim Y.P."/>
            <person name="Ludwig-Muller J."/>
            <person name="Dixelius C."/>
        </authorList>
    </citation>
    <scope>NUCLEOTIDE SEQUENCE</scope>
    <source>
        <tissue evidence="6">Potato root galls</tissue>
    </source>
</reference>
<feature type="transmembrane region" description="Helical" evidence="5">
    <location>
        <begin position="178"/>
        <end position="200"/>
    </location>
</feature>
<evidence type="ECO:0000256" key="3">
    <source>
        <dbReference type="ARBA" id="ARBA00022989"/>
    </source>
</evidence>
<feature type="transmembrane region" description="Helical" evidence="5">
    <location>
        <begin position="37"/>
        <end position="59"/>
    </location>
</feature>
<dbReference type="GO" id="GO:0005385">
    <property type="term" value="F:zinc ion transmembrane transporter activity"/>
    <property type="evidence" value="ECO:0007669"/>
    <property type="project" value="TreeGrafter"/>
</dbReference>
<feature type="transmembrane region" description="Helical" evidence="5">
    <location>
        <begin position="207"/>
        <end position="232"/>
    </location>
</feature>
<sequence length="293" mass="31694">MGAHGTYAAAFLFTFGASLATTIGSMAAFFVRLHDRMVLASSLGLSAGVMLYVSFVEIYDESRDKFKIYFEGKTDIKSSPFLHTTVFFFLGMLLIGVLDLIVHHVGESSHHEDEVTVTAGESTDVELEKGQPTFKTENDRNLKRASLVAALAVALHNIPEGLTTFISTLSDCNSGLSVSIAIGIHNVLEGLCVAMPLYFATGSRWRAFLWSAASGGVEFLGAVLGYVLMSIFVSDYSFGAISALVAGMMVFVSTRELLPLAHRYDPTDRCVTWSVFAGMFLMAICLTISETSS</sequence>
<evidence type="ECO:0000256" key="1">
    <source>
        <dbReference type="ARBA" id="ARBA00004141"/>
    </source>
</evidence>